<dbReference type="GO" id="GO:0016020">
    <property type="term" value="C:membrane"/>
    <property type="evidence" value="ECO:0007669"/>
    <property type="project" value="UniProtKB-UniRule"/>
</dbReference>
<dbReference type="SUPFAM" id="SSF103088">
    <property type="entry name" value="OmpA-like"/>
    <property type="match status" value="1"/>
</dbReference>
<keyword evidence="1" id="KW-0472">Membrane</keyword>
<protein>
    <submittedName>
        <fullName evidence="3">OmpA family protein</fullName>
    </submittedName>
</protein>
<dbReference type="CDD" id="cd07185">
    <property type="entry name" value="OmpA_C-like"/>
    <property type="match status" value="1"/>
</dbReference>
<sequence>MGARSTAYLFVSILLGLLALVFAFGSPARAEVYTPGIWIDPDGCEHWVMDDGAEGYMSPRRTRDGRPVCRRSAICGIVPTDTMFAAGRADLGPAQRQSLQRFFAEAQAYGVLVHGHTDSSGSDAANMALSTRRAEAVADVARAAGTRVVDVTGYGERQPRASNATAEGMRQNRRVELYCLR</sequence>
<dbReference type="InterPro" id="IPR006665">
    <property type="entry name" value="OmpA-like"/>
</dbReference>
<feature type="domain" description="OmpA-like" evidence="2">
    <location>
        <begin position="71"/>
        <end position="181"/>
    </location>
</feature>
<gene>
    <name evidence="3" type="ORF">DFP88_103425</name>
</gene>
<proteinExistence type="predicted"/>
<dbReference type="RefSeq" id="WP_281268172.1">
    <property type="nucleotide sequence ID" value="NZ_QJTE01000003.1"/>
</dbReference>
<dbReference type="Proteomes" id="UP000248311">
    <property type="component" value="Unassembled WGS sequence"/>
</dbReference>
<dbReference type="AlphaFoldDB" id="A0A318SQA8"/>
<organism evidence="3 4">
    <name type="scientific">Pseudoroseicyclus aestuarii</name>
    <dbReference type="NCBI Taxonomy" id="1795041"/>
    <lineage>
        <taxon>Bacteria</taxon>
        <taxon>Pseudomonadati</taxon>
        <taxon>Pseudomonadota</taxon>
        <taxon>Alphaproteobacteria</taxon>
        <taxon>Rhodobacterales</taxon>
        <taxon>Paracoccaceae</taxon>
        <taxon>Pseudoroseicyclus</taxon>
    </lineage>
</organism>
<evidence type="ECO:0000259" key="2">
    <source>
        <dbReference type="PROSITE" id="PS51123"/>
    </source>
</evidence>
<evidence type="ECO:0000256" key="1">
    <source>
        <dbReference type="PROSITE-ProRule" id="PRU00473"/>
    </source>
</evidence>
<dbReference type="InterPro" id="IPR036737">
    <property type="entry name" value="OmpA-like_sf"/>
</dbReference>
<evidence type="ECO:0000313" key="3">
    <source>
        <dbReference type="EMBL" id="PYE84061.1"/>
    </source>
</evidence>
<dbReference type="PANTHER" id="PTHR30329">
    <property type="entry name" value="STATOR ELEMENT OF FLAGELLAR MOTOR COMPLEX"/>
    <property type="match status" value="1"/>
</dbReference>
<reference evidence="3 4" key="1">
    <citation type="submission" date="2018-06" db="EMBL/GenBank/DDBJ databases">
        <title>Genomic Encyclopedia of Type Strains, Phase III (KMG-III): the genomes of soil and plant-associated and newly described type strains.</title>
        <authorList>
            <person name="Whitman W."/>
        </authorList>
    </citation>
    <scope>NUCLEOTIDE SEQUENCE [LARGE SCALE GENOMIC DNA]</scope>
    <source>
        <strain evidence="3 4">CECT 9025</strain>
    </source>
</reference>
<dbReference type="EMBL" id="QJTE01000003">
    <property type="protein sequence ID" value="PYE84061.1"/>
    <property type="molecule type" value="Genomic_DNA"/>
</dbReference>
<comment type="caution">
    <text evidence="3">The sequence shown here is derived from an EMBL/GenBank/DDBJ whole genome shotgun (WGS) entry which is preliminary data.</text>
</comment>
<name>A0A318SQA8_9RHOB</name>
<dbReference type="InterPro" id="IPR050330">
    <property type="entry name" value="Bact_OuterMem_StrucFunc"/>
</dbReference>
<keyword evidence="4" id="KW-1185">Reference proteome</keyword>
<dbReference type="PROSITE" id="PS51123">
    <property type="entry name" value="OMPA_2"/>
    <property type="match status" value="1"/>
</dbReference>
<dbReference type="Gene3D" id="3.30.1330.60">
    <property type="entry name" value="OmpA-like domain"/>
    <property type="match status" value="1"/>
</dbReference>
<accession>A0A318SQA8</accession>
<evidence type="ECO:0000313" key="4">
    <source>
        <dbReference type="Proteomes" id="UP000248311"/>
    </source>
</evidence>
<dbReference type="PANTHER" id="PTHR30329:SF21">
    <property type="entry name" value="LIPOPROTEIN YIAD-RELATED"/>
    <property type="match status" value="1"/>
</dbReference>
<dbReference type="Pfam" id="PF00691">
    <property type="entry name" value="OmpA"/>
    <property type="match status" value="1"/>
</dbReference>